<dbReference type="InterPro" id="IPR008490">
    <property type="entry name" value="Transposase_InsH_N"/>
</dbReference>
<sequence>MDFITGFNRDQLVMMDFESCVGHDSWARTVDMFVDILPMEELGFRDVLNSEGRPPYHSTDMLKLYLYGYKNKLRSSRQMEHACRVNLEVIWLLKGLRPSARKIAYFRKDNATAFKLAFRHFVGLLKEWELIEGTTIAIDSFKIRAQNAQKNNFNQKKIDRHIAYIDGKIKEYQDQLDQGDGDCDEQEIETKITYQKSKKEKYRNIEKRLQESGESQISLTDPDARSVILHRNIINVGYNVQAGCDAKHKLFVNNDTGSVNDTHALSPMALDAKELLGMESMDILTDKGYTTAKHLDICTKNGITPYSSPKNSSSHDNGRYPMADFRYDAIKDTYTCPADQVLTTNGSIYDKAGHMVKHYKNRKACEACPVRHLCTTNKNGRFIERSIYQEALEENQKRVEEKPEYYRLRQQITEHQFGTLKRQWGFTHTLMRG</sequence>
<evidence type="ECO:0000259" key="2">
    <source>
        <dbReference type="Pfam" id="PF05598"/>
    </source>
</evidence>
<dbReference type="PANTHER" id="PTHR33408:SF2">
    <property type="entry name" value="TRANSPOSASE DDE DOMAIN-CONTAINING PROTEIN"/>
    <property type="match status" value="1"/>
</dbReference>
<feature type="non-terminal residue" evidence="3">
    <location>
        <position position="433"/>
    </location>
</feature>
<feature type="domain" description="Transposase IS4-like" evidence="1">
    <location>
        <begin position="237"/>
        <end position="432"/>
    </location>
</feature>
<dbReference type="Pfam" id="PF05598">
    <property type="entry name" value="DUF772"/>
    <property type="match status" value="1"/>
</dbReference>
<dbReference type="InterPro" id="IPR002559">
    <property type="entry name" value="Transposase_11"/>
</dbReference>
<evidence type="ECO:0000313" key="3">
    <source>
        <dbReference type="EMBL" id="MBO3100321.1"/>
    </source>
</evidence>
<organism evidence="3 4">
    <name type="scientific">Gelidibacter pelagius</name>
    <dbReference type="NCBI Taxonomy" id="2819985"/>
    <lineage>
        <taxon>Bacteria</taxon>
        <taxon>Pseudomonadati</taxon>
        <taxon>Bacteroidota</taxon>
        <taxon>Flavobacteriia</taxon>
        <taxon>Flavobacteriales</taxon>
        <taxon>Flavobacteriaceae</taxon>
        <taxon>Gelidibacter</taxon>
    </lineage>
</organism>
<dbReference type="EMBL" id="JAGEVG010000057">
    <property type="protein sequence ID" value="MBO3100321.1"/>
    <property type="molecule type" value="Genomic_DNA"/>
</dbReference>
<evidence type="ECO:0000259" key="1">
    <source>
        <dbReference type="Pfam" id="PF01609"/>
    </source>
</evidence>
<name>A0ABS3SXZ1_9FLAO</name>
<protein>
    <submittedName>
        <fullName evidence="3">IS1182 family transposase</fullName>
    </submittedName>
</protein>
<dbReference type="Pfam" id="PF01609">
    <property type="entry name" value="DDE_Tnp_1"/>
    <property type="match status" value="1"/>
</dbReference>
<dbReference type="RefSeq" id="WP_208235426.1">
    <property type="nucleotide sequence ID" value="NZ_JAGEVG010000057.1"/>
</dbReference>
<proteinExistence type="predicted"/>
<gene>
    <name evidence="3" type="ORF">J4051_18790</name>
</gene>
<comment type="caution">
    <text evidence="3">The sequence shown here is derived from an EMBL/GenBank/DDBJ whole genome shotgun (WGS) entry which is preliminary data.</text>
</comment>
<dbReference type="InterPro" id="IPR047629">
    <property type="entry name" value="IS1182_transpos"/>
</dbReference>
<accession>A0ABS3SXZ1</accession>
<dbReference type="Proteomes" id="UP000681315">
    <property type="component" value="Unassembled WGS sequence"/>
</dbReference>
<evidence type="ECO:0000313" key="4">
    <source>
        <dbReference type="Proteomes" id="UP000681315"/>
    </source>
</evidence>
<reference evidence="3 4" key="1">
    <citation type="submission" date="2021-03" db="EMBL/GenBank/DDBJ databases">
        <title>Gelidibacter sp. nov., isolated from costal sediment.</title>
        <authorList>
            <person name="Lun K.-Y."/>
        </authorList>
    </citation>
    <scope>NUCLEOTIDE SEQUENCE [LARGE SCALE GENOMIC DNA]</scope>
    <source>
        <strain evidence="3 4">DF109</strain>
    </source>
</reference>
<dbReference type="NCBIfam" id="NF033551">
    <property type="entry name" value="transpos_IS1182"/>
    <property type="match status" value="1"/>
</dbReference>
<dbReference type="PANTHER" id="PTHR33408">
    <property type="entry name" value="TRANSPOSASE"/>
    <property type="match status" value="1"/>
</dbReference>
<feature type="domain" description="Transposase InsH N-terminal" evidence="2">
    <location>
        <begin position="19"/>
        <end position="108"/>
    </location>
</feature>
<keyword evidence="4" id="KW-1185">Reference proteome</keyword>